<organism evidence="4">
    <name type="scientific">Fibrocapsa japonica</name>
    <dbReference type="NCBI Taxonomy" id="94617"/>
    <lineage>
        <taxon>Eukaryota</taxon>
        <taxon>Sar</taxon>
        <taxon>Stramenopiles</taxon>
        <taxon>Ochrophyta</taxon>
        <taxon>Raphidophyceae</taxon>
        <taxon>Chattonellales</taxon>
        <taxon>Chattonellaceae</taxon>
        <taxon>Fibrocapsa</taxon>
    </lineage>
</organism>
<keyword evidence="2" id="KW-0732">Signal</keyword>
<dbReference type="EMBL" id="HBHR01004505">
    <property type="protein sequence ID" value="CAD9859645.1"/>
    <property type="molecule type" value="Transcribed_RNA"/>
</dbReference>
<feature type="signal peptide" evidence="2">
    <location>
        <begin position="1"/>
        <end position="29"/>
    </location>
</feature>
<name>A0A7S2XYV7_9STRA</name>
<dbReference type="Pfam" id="PF00254">
    <property type="entry name" value="FKBP_C"/>
    <property type="match status" value="1"/>
</dbReference>
<dbReference type="InterPro" id="IPR046357">
    <property type="entry name" value="PPIase_dom_sf"/>
</dbReference>
<sequence>MHFHSASLCWCVSQLLLVFLLSNTHLTSSFTMNTQRVCPTGLQMAMSTQSQTTRKKFFSVMASTSFAGSLLVLQTEPTNALVKGSAPPEGYGKIKSQAPKEGASLDKSAEPSTIAEGSMEAAEGELSFTPSGVRFKDMVLGSGQEVGSDSKVSLRYRILRSGKRSYDGISGEGSLIFGLGYGEDDDKVGDTLKVGMGSGKMVKALEDGLIGAKAGGVRRVLVRPDMGWQKSDLEACAPKLDLGATGTVPGAITYTEGCMDLDLLPSPRTFQAKRKLARRFDESLIAEIEVVSVE</sequence>
<dbReference type="Gene3D" id="3.10.50.40">
    <property type="match status" value="1"/>
</dbReference>
<dbReference type="SUPFAM" id="SSF54534">
    <property type="entry name" value="FKBP-like"/>
    <property type="match status" value="1"/>
</dbReference>
<dbReference type="InterPro" id="IPR001179">
    <property type="entry name" value="PPIase_FKBP_dom"/>
</dbReference>
<evidence type="ECO:0000313" key="4">
    <source>
        <dbReference type="EMBL" id="CAD9859645.1"/>
    </source>
</evidence>
<gene>
    <name evidence="4" type="ORF">FJAP1339_LOCUS2164</name>
</gene>
<feature type="chain" id="PRO_5030672069" description="PPIase FKBP-type domain-containing protein" evidence="2">
    <location>
        <begin position="30"/>
        <end position="294"/>
    </location>
</feature>
<accession>A0A7S2XYV7</accession>
<evidence type="ECO:0000256" key="1">
    <source>
        <dbReference type="SAM" id="MobiDB-lite"/>
    </source>
</evidence>
<protein>
    <recommendedName>
        <fullName evidence="3">PPIase FKBP-type domain-containing protein</fullName>
    </recommendedName>
</protein>
<proteinExistence type="predicted"/>
<dbReference type="GO" id="GO:0003755">
    <property type="term" value="F:peptidyl-prolyl cis-trans isomerase activity"/>
    <property type="evidence" value="ECO:0007669"/>
    <property type="project" value="InterPro"/>
</dbReference>
<evidence type="ECO:0000259" key="3">
    <source>
        <dbReference type="Pfam" id="PF00254"/>
    </source>
</evidence>
<evidence type="ECO:0000256" key="2">
    <source>
        <dbReference type="SAM" id="SignalP"/>
    </source>
</evidence>
<dbReference type="AlphaFoldDB" id="A0A7S2XYV7"/>
<reference evidence="4" key="1">
    <citation type="submission" date="2021-01" db="EMBL/GenBank/DDBJ databases">
        <authorList>
            <person name="Corre E."/>
            <person name="Pelletier E."/>
            <person name="Niang G."/>
            <person name="Scheremetjew M."/>
            <person name="Finn R."/>
            <person name="Kale V."/>
            <person name="Holt S."/>
            <person name="Cochrane G."/>
            <person name="Meng A."/>
            <person name="Brown T."/>
            <person name="Cohen L."/>
        </authorList>
    </citation>
    <scope>NUCLEOTIDE SEQUENCE</scope>
    <source>
        <strain evidence="4">CCMP1661</strain>
    </source>
</reference>
<feature type="region of interest" description="Disordered" evidence="1">
    <location>
        <begin position="83"/>
        <end position="121"/>
    </location>
</feature>
<feature type="domain" description="PPIase FKBP-type" evidence="3">
    <location>
        <begin position="189"/>
        <end position="234"/>
    </location>
</feature>